<dbReference type="Proteomes" id="UP000095283">
    <property type="component" value="Unplaced"/>
</dbReference>
<name>A0A1I7WQC1_HETBA</name>
<reference evidence="2" key="1">
    <citation type="submission" date="2016-11" db="UniProtKB">
        <authorList>
            <consortium name="WormBaseParasite"/>
        </authorList>
    </citation>
    <scope>IDENTIFICATION</scope>
</reference>
<evidence type="ECO:0000313" key="1">
    <source>
        <dbReference type="Proteomes" id="UP000095283"/>
    </source>
</evidence>
<accession>A0A1I7WQC1</accession>
<proteinExistence type="predicted"/>
<evidence type="ECO:0000313" key="2">
    <source>
        <dbReference type="WBParaSite" id="Hba_07350"/>
    </source>
</evidence>
<dbReference type="WBParaSite" id="Hba_07350">
    <property type="protein sequence ID" value="Hba_07350"/>
    <property type="gene ID" value="Hba_07350"/>
</dbReference>
<organism evidence="1 2">
    <name type="scientific">Heterorhabditis bacteriophora</name>
    <name type="common">Entomopathogenic nematode worm</name>
    <dbReference type="NCBI Taxonomy" id="37862"/>
    <lineage>
        <taxon>Eukaryota</taxon>
        <taxon>Metazoa</taxon>
        <taxon>Ecdysozoa</taxon>
        <taxon>Nematoda</taxon>
        <taxon>Chromadorea</taxon>
        <taxon>Rhabditida</taxon>
        <taxon>Rhabditina</taxon>
        <taxon>Rhabditomorpha</taxon>
        <taxon>Strongyloidea</taxon>
        <taxon>Heterorhabditidae</taxon>
        <taxon>Heterorhabditis</taxon>
    </lineage>
</organism>
<protein>
    <submittedName>
        <fullName evidence="2">Ovule protein</fullName>
    </submittedName>
</protein>
<keyword evidence="1" id="KW-1185">Reference proteome</keyword>
<dbReference type="AlphaFoldDB" id="A0A1I7WQC1"/>
<sequence>MSKGITLNLARIPLSHDGADHRHSVCQHRFPFTIFSNSESLFIALFISYLWPLCSLKVHPSAIPNNTSVMVGHRPLPITPAMNNGIPSRSVHNQWMSLGRLNHVV</sequence>